<evidence type="ECO:0000313" key="2">
    <source>
        <dbReference type="EMBL" id="UWM56154.1"/>
    </source>
</evidence>
<dbReference type="Gene3D" id="3.40.50.150">
    <property type="entry name" value="Vaccinia Virus protein VP39"/>
    <property type="match status" value="1"/>
</dbReference>
<name>A0A9E7R6L4_9EURY</name>
<dbReference type="InterPro" id="IPR029063">
    <property type="entry name" value="SAM-dependent_MTases_sf"/>
</dbReference>
<proteinExistence type="predicted"/>
<dbReference type="PANTHER" id="PTHR42912">
    <property type="entry name" value="METHYLTRANSFERASE"/>
    <property type="match status" value="1"/>
</dbReference>
<dbReference type="SUPFAM" id="SSF53335">
    <property type="entry name" value="S-adenosyl-L-methionine-dependent methyltransferases"/>
    <property type="match status" value="1"/>
</dbReference>
<evidence type="ECO:0000313" key="3">
    <source>
        <dbReference type="Proteomes" id="UP001057580"/>
    </source>
</evidence>
<protein>
    <submittedName>
        <fullName evidence="2">Methyltransferase domain-containing protein</fullName>
    </submittedName>
</protein>
<accession>A0A9E7R6L4</accession>
<dbReference type="InterPro" id="IPR050508">
    <property type="entry name" value="Methyltransf_Superfamily"/>
</dbReference>
<sequence length="212" mass="22481">MNDDGSVYDWWSGHQRLFRALSWLVFGGREAELRSLARARLLAGPGDRVLEVGCGPGRSFKPLAVDVGPDGRVVGVDHSAGMVRRAGARARTLTVDCEAVRADAATLPFPDGSFDRAYSTLALSAVADAAAAVAEVERVLGPDGRFVVFDTRPFQSGPGTLLNPVTNRVSSWATDWHPDADVLGALESSFDAVDTEVFLGGTTFVSVAETSD</sequence>
<keyword evidence="3" id="KW-1185">Reference proteome</keyword>
<dbReference type="KEGG" id="ssai:N0B31_07635"/>
<dbReference type="EMBL" id="CP104003">
    <property type="protein sequence ID" value="UWM56154.1"/>
    <property type="molecule type" value="Genomic_DNA"/>
</dbReference>
<dbReference type="GeneID" id="74942283"/>
<dbReference type="CDD" id="cd02440">
    <property type="entry name" value="AdoMet_MTases"/>
    <property type="match status" value="1"/>
</dbReference>
<gene>
    <name evidence="2" type="ORF">N0B31_07635</name>
</gene>
<evidence type="ECO:0000259" key="1">
    <source>
        <dbReference type="Pfam" id="PF08241"/>
    </source>
</evidence>
<reference evidence="2" key="1">
    <citation type="submission" date="2022-09" db="EMBL/GenBank/DDBJ databases">
        <title>Diverse halophilic archaea isolated from saline environments.</title>
        <authorList>
            <person name="Cui H.-L."/>
        </authorList>
    </citation>
    <scope>NUCLEOTIDE SEQUENCE</scope>
    <source>
        <strain evidence="2">ZS-35-S2</strain>
    </source>
</reference>
<dbReference type="GO" id="GO:0032259">
    <property type="term" value="P:methylation"/>
    <property type="evidence" value="ECO:0007669"/>
    <property type="project" value="UniProtKB-KW"/>
</dbReference>
<keyword evidence="2" id="KW-0489">Methyltransferase</keyword>
<organism evidence="2 3">
    <name type="scientific">Salinirubellus salinus</name>
    <dbReference type="NCBI Taxonomy" id="1364945"/>
    <lineage>
        <taxon>Archaea</taxon>
        <taxon>Methanobacteriati</taxon>
        <taxon>Methanobacteriota</taxon>
        <taxon>Stenosarchaea group</taxon>
        <taxon>Halobacteria</taxon>
        <taxon>Halobacteriales</taxon>
        <taxon>Natronomonadaceae</taxon>
        <taxon>Salinirubellus</taxon>
    </lineage>
</organism>
<dbReference type="InterPro" id="IPR013216">
    <property type="entry name" value="Methyltransf_11"/>
</dbReference>
<dbReference type="GO" id="GO:0008757">
    <property type="term" value="F:S-adenosylmethionine-dependent methyltransferase activity"/>
    <property type="evidence" value="ECO:0007669"/>
    <property type="project" value="InterPro"/>
</dbReference>
<dbReference type="RefSeq" id="WP_260595274.1">
    <property type="nucleotide sequence ID" value="NZ_CP104003.1"/>
</dbReference>
<dbReference type="AlphaFoldDB" id="A0A9E7R6L4"/>
<dbReference type="PANTHER" id="PTHR42912:SF93">
    <property type="entry name" value="N6-ADENOSINE-METHYLTRANSFERASE TMT1A"/>
    <property type="match status" value="1"/>
</dbReference>
<dbReference type="Proteomes" id="UP001057580">
    <property type="component" value="Chromosome"/>
</dbReference>
<feature type="domain" description="Methyltransferase type 11" evidence="1">
    <location>
        <begin position="50"/>
        <end position="148"/>
    </location>
</feature>
<keyword evidence="2" id="KW-0808">Transferase</keyword>
<dbReference type="Pfam" id="PF08241">
    <property type="entry name" value="Methyltransf_11"/>
    <property type="match status" value="1"/>
</dbReference>